<dbReference type="InterPro" id="IPR000436">
    <property type="entry name" value="Sushi_SCR_CCP_dom"/>
</dbReference>
<evidence type="ECO:0000256" key="6">
    <source>
        <dbReference type="SAM" id="Phobius"/>
    </source>
</evidence>
<dbReference type="AlphaFoldDB" id="A0A3L8S534"/>
<keyword evidence="6" id="KW-0472">Membrane</keyword>
<keyword evidence="1 5" id="KW-0768">Sushi</keyword>
<feature type="transmembrane region" description="Helical" evidence="6">
    <location>
        <begin position="400"/>
        <end position="421"/>
    </location>
</feature>
<name>A0A3L8S534_CHLGU</name>
<dbReference type="STRING" id="44316.ENSEGOP00005021657"/>
<evidence type="ECO:0000256" key="4">
    <source>
        <dbReference type="ARBA" id="ARBA00023157"/>
    </source>
</evidence>
<dbReference type="PROSITE" id="PS50923">
    <property type="entry name" value="SUSHI"/>
    <property type="match status" value="5"/>
</dbReference>
<keyword evidence="3" id="KW-0677">Repeat</keyword>
<keyword evidence="2" id="KW-0732">Signal</keyword>
<dbReference type="PANTHER" id="PTHR45656:SF4">
    <property type="entry name" value="PROTEIN CBR-CLEC-78"/>
    <property type="match status" value="1"/>
</dbReference>
<evidence type="ECO:0000256" key="2">
    <source>
        <dbReference type="ARBA" id="ARBA00022729"/>
    </source>
</evidence>
<accession>A0A3L8S534</accession>
<comment type="caution">
    <text evidence="8">The sequence shown here is derived from an EMBL/GenBank/DDBJ whole genome shotgun (WGS) entry which is preliminary data.</text>
</comment>
<dbReference type="SMART" id="SM00032">
    <property type="entry name" value="CCP"/>
    <property type="match status" value="6"/>
</dbReference>
<dbReference type="InterPro" id="IPR051277">
    <property type="entry name" value="SEZ6_CSMD_C4BPB_Regulators"/>
</dbReference>
<dbReference type="CDD" id="cd00033">
    <property type="entry name" value="CCP"/>
    <property type="match status" value="6"/>
</dbReference>
<dbReference type="SUPFAM" id="SSF57535">
    <property type="entry name" value="Complement control module/SCR domain"/>
    <property type="match status" value="6"/>
</dbReference>
<feature type="domain" description="Sushi" evidence="7">
    <location>
        <begin position="211"/>
        <end position="270"/>
    </location>
</feature>
<keyword evidence="6" id="KW-0812">Transmembrane</keyword>
<reference evidence="8 9" key="1">
    <citation type="journal article" date="2018" name="Proc. R. Soc. B">
        <title>A non-coding region near Follistatin controls head colour polymorphism in the Gouldian finch.</title>
        <authorList>
            <person name="Toomey M.B."/>
            <person name="Marques C.I."/>
            <person name="Andrade P."/>
            <person name="Araujo P.M."/>
            <person name="Sabatino S."/>
            <person name="Gazda M.A."/>
            <person name="Afonso S."/>
            <person name="Lopes R.J."/>
            <person name="Corbo J.C."/>
            <person name="Carneiro M."/>
        </authorList>
    </citation>
    <scope>NUCLEOTIDE SEQUENCE [LARGE SCALE GENOMIC DNA]</scope>
    <source>
        <strain evidence="8">Red01</strain>
        <tissue evidence="8">Muscle</tissue>
    </source>
</reference>
<feature type="domain" description="Sushi" evidence="7">
    <location>
        <begin position="81"/>
        <end position="141"/>
    </location>
</feature>
<comment type="caution">
    <text evidence="5">Lacks conserved residue(s) required for the propagation of feature annotation.</text>
</comment>
<dbReference type="FunFam" id="2.10.70.10:FF:000014">
    <property type="entry name" value="Membrane cofactor protein"/>
    <property type="match status" value="1"/>
</dbReference>
<evidence type="ECO:0000313" key="9">
    <source>
        <dbReference type="Proteomes" id="UP000276834"/>
    </source>
</evidence>
<proteinExistence type="predicted"/>
<keyword evidence="9" id="KW-1185">Reference proteome</keyword>
<dbReference type="PANTHER" id="PTHR45656">
    <property type="entry name" value="PROTEIN CBR-CLEC-78"/>
    <property type="match status" value="1"/>
</dbReference>
<evidence type="ECO:0000256" key="1">
    <source>
        <dbReference type="ARBA" id="ARBA00022659"/>
    </source>
</evidence>
<dbReference type="Pfam" id="PF00084">
    <property type="entry name" value="Sushi"/>
    <property type="match status" value="6"/>
</dbReference>
<evidence type="ECO:0000256" key="5">
    <source>
        <dbReference type="PROSITE-ProRule" id="PRU00302"/>
    </source>
</evidence>
<dbReference type="Gene3D" id="2.10.70.10">
    <property type="entry name" value="Complement Module, domain 1"/>
    <property type="match status" value="6"/>
</dbReference>
<dbReference type="InterPro" id="IPR035976">
    <property type="entry name" value="Sushi/SCR/CCP_sf"/>
</dbReference>
<sequence>MTKELEETMSNVPYTRTCPKPDRLQYAELNETFREMENFPPGSKISFRCRPGYVKVSGMSLTWTCGDDLQWSPTGVFCTARKCQYPGDLENGHFEATDLTFGSVLTFYCNEGYRLQGKEKISCDIMNGGVGWSGGLPYCEKIPCEPPPKIANGDYEEKSSYVYQSSVTYRCRDVPQGSDPFSLIGPDTIHCTADAHSNGVWSGPPPECRVVKCEEPRVENGRKTSGFGLPYRYKDSVVFECNQGYFMVGEMVITCEENNTWVPPKPTCEKITADVCPAPEVHNGVLIPDKPAYGKGQSVQIRCNAGCSFPDGSAEVTVTCQEQSSWGALQHCSCESESSGSTPVISYGRVTHGQKPSYSVGDFITIECYTGYTLHGEARIQYIGNNQWVPAVPTCQLSGYIIAIICVIVVVAVLLAAFWIYKKFFSQNGKRDSTPSSAEYKIAAQRLIALSVGSLCCVLSADELEEEMLARIKSSLGCCSVPVPAAAACCLQCHLFACRRCPIFSSLLQSSAHSNLAVLPIPFCSREGKKPYIFLILCCNLPKTAVDLLELKTEGYKGIPLPVDRRSLIKDAAESSVVAVSCCEHSGISLEFSIFESLDGNSGDLLLLSRIVGVAQNCLGLYRAFWDNPSSRIVGVHNRLWLLERGFGSAEGFAVCGLADTSVSELFVNTGVLAIICKIPNKNVKLFSSKCLSFIHHCAEQLFSHCYPDGFSYPKYQVETAEIDVCRLCTELLSGRRISQNFQNFTVLTPEKIGGKEKRKPWLAGVEEAELCLKRCFSLSGSIPSSLEGDADCPPCVQDVRPVGGTSGQRTASQWCWGGRVVLWMVFVCGLGGEGRKFPITVAFPPTS</sequence>
<dbReference type="EMBL" id="QUSF01000065">
    <property type="protein sequence ID" value="RLV96973.1"/>
    <property type="molecule type" value="Genomic_DNA"/>
</dbReference>
<feature type="disulfide bond" evidence="5">
    <location>
        <begin position="241"/>
        <end position="268"/>
    </location>
</feature>
<protein>
    <recommendedName>
        <fullName evidence="7">Sushi domain-containing protein</fullName>
    </recommendedName>
</protein>
<feature type="domain" description="Sushi" evidence="7">
    <location>
        <begin position="142"/>
        <end position="210"/>
    </location>
</feature>
<feature type="disulfide bond" evidence="5">
    <location>
        <begin position="368"/>
        <end position="395"/>
    </location>
</feature>
<keyword evidence="6" id="KW-1133">Transmembrane helix</keyword>
<evidence type="ECO:0000313" key="8">
    <source>
        <dbReference type="EMBL" id="RLV96973.1"/>
    </source>
</evidence>
<evidence type="ECO:0000259" key="7">
    <source>
        <dbReference type="PROSITE" id="PS50923"/>
    </source>
</evidence>
<dbReference type="OrthoDB" id="6480633at2759"/>
<dbReference type="Proteomes" id="UP000276834">
    <property type="component" value="Unassembled WGS sequence"/>
</dbReference>
<feature type="domain" description="Sushi" evidence="7">
    <location>
        <begin position="332"/>
        <end position="397"/>
    </location>
</feature>
<keyword evidence="4 5" id="KW-1015">Disulfide bond</keyword>
<gene>
    <name evidence="8" type="ORF">DV515_00012257</name>
</gene>
<evidence type="ECO:0000256" key="3">
    <source>
        <dbReference type="ARBA" id="ARBA00022737"/>
    </source>
</evidence>
<feature type="domain" description="Sushi" evidence="7">
    <location>
        <begin position="16"/>
        <end position="80"/>
    </location>
</feature>
<organism evidence="8 9">
    <name type="scientific">Chloebia gouldiae</name>
    <name type="common">Gouldian finch</name>
    <name type="synonym">Erythrura gouldiae</name>
    <dbReference type="NCBI Taxonomy" id="44316"/>
    <lineage>
        <taxon>Eukaryota</taxon>
        <taxon>Metazoa</taxon>
        <taxon>Chordata</taxon>
        <taxon>Craniata</taxon>
        <taxon>Vertebrata</taxon>
        <taxon>Euteleostomi</taxon>
        <taxon>Archelosauria</taxon>
        <taxon>Archosauria</taxon>
        <taxon>Dinosauria</taxon>
        <taxon>Saurischia</taxon>
        <taxon>Theropoda</taxon>
        <taxon>Coelurosauria</taxon>
        <taxon>Aves</taxon>
        <taxon>Neognathae</taxon>
        <taxon>Neoaves</taxon>
        <taxon>Telluraves</taxon>
        <taxon>Australaves</taxon>
        <taxon>Passeriformes</taxon>
        <taxon>Passeroidea</taxon>
        <taxon>Passeridae</taxon>
        <taxon>Chloebia</taxon>
    </lineage>
</organism>